<keyword evidence="2" id="KW-0732">Signal</keyword>
<feature type="region of interest" description="Disordered" evidence="1">
    <location>
        <begin position="25"/>
        <end position="44"/>
    </location>
</feature>
<gene>
    <name evidence="3" type="ORF">FSB78_10060</name>
</gene>
<evidence type="ECO:0000256" key="1">
    <source>
        <dbReference type="SAM" id="MobiDB-lite"/>
    </source>
</evidence>
<evidence type="ECO:0000313" key="4">
    <source>
        <dbReference type="Proteomes" id="UP000321250"/>
    </source>
</evidence>
<dbReference type="Proteomes" id="UP000321250">
    <property type="component" value="Unassembled WGS sequence"/>
</dbReference>
<evidence type="ECO:0000256" key="2">
    <source>
        <dbReference type="SAM" id="SignalP"/>
    </source>
</evidence>
<feature type="chain" id="PRO_5022873950" evidence="2">
    <location>
        <begin position="19"/>
        <end position="90"/>
    </location>
</feature>
<name>A0A5C6UER1_9SPHN</name>
<dbReference type="AlphaFoldDB" id="A0A5C6UER1"/>
<comment type="caution">
    <text evidence="3">The sequence shown here is derived from an EMBL/GenBank/DDBJ whole genome shotgun (WGS) entry which is preliminary data.</text>
</comment>
<keyword evidence="4" id="KW-1185">Reference proteome</keyword>
<dbReference type="EMBL" id="VOQR01000001">
    <property type="protein sequence ID" value="TXC71252.1"/>
    <property type="molecule type" value="Genomic_DNA"/>
</dbReference>
<accession>A0A5C6UER1</accession>
<reference evidence="3 4" key="1">
    <citation type="journal article" date="2013" name="Antonie Van Leeuwenhoek">
        <title>Sphingomonas ginsenosidivorax sp. nov., with the ability to transform ginsenosides.</title>
        <authorList>
            <person name="Jin X.F."/>
            <person name="Kim J.K."/>
            <person name="Liu Q.M."/>
            <person name="Kang M.S."/>
            <person name="He D."/>
            <person name="Jin F.X."/>
            <person name="Kim S.C."/>
            <person name="Im W.T."/>
        </authorList>
    </citation>
    <scope>NUCLEOTIDE SEQUENCE [LARGE SCALE GENOMIC DNA]</scope>
    <source>
        <strain evidence="3 4">KHI67</strain>
    </source>
</reference>
<protein>
    <submittedName>
        <fullName evidence="3">Uncharacterized protein</fullName>
    </submittedName>
</protein>
<evidence type="ECO:0000313" key="3">
    <source>
        <dbReference type="EMBL" id="TXC71252.1"/>
    </source>
</evidence>
<proteinExistence type="predicted"/>
<feature type="signal peptide" evidence="2">
    <location>
        <begin position="1"/>
        <end position="18"/>
    </location>
</feature>
<sequence>MRTLITVALLLAPGVAAAQAIEPVAAPPATSTQPAVKAKPPKPLCRKEDVTGSFFPARTCHTKEEWAAIDAANAQNAERMSATRNSGSRR</sequence>
<organism evidence="3 4">
    <name type="scientific">Sphingomonas ginsenosidivorax</name>
    <dbReference type="NCBI Taxonomy" id="862135"/>
    <lineage>
        <taxon>Bacteria</taxon>
        <taxon>Pseudomonadati</taxon>
        <taxon>Pseudomonadota</taxon>
        <taxon>Alphaproteobacteria</taxon>
        <taxon>Sphingomonadales</taxon>
        <taxon>Sphingomonadaceae</taxon>
        <taxon>Sphingomonas</taxon>
    </lineage>
</organism>